<evidence type="ECO:0000313" key="3">
    <source>
        <dbReference type="Proteomes" id="UP000057981"/>
    </source>
</evidence>
<name>A0A0N7HY41_9FLAO</name>
<reference evidence="2 3" key="1">
    <citation type="submission" date="2015-10" db="EMBL/GenBank/DDBJ databases">
        <authorList>
            <person name="Gilbert D.G."/>
        </authorList>
    </citation>
    <scope>NUCLEOTIDE SEQUENCE [LARGE SCALE GENOMIC DNA]</scope>
    <source>
        <strain evidence="3">HZ-22</strain>
    </source>
</reference>
<keyword evidence="1" id="KW-0732">Signal</keyword>
<dbReference type="OrthoDB" id="1144137at2"/>
<evidence type="ECO:0000256" key="1">
    <source>
        <dbReference type="SAM" id="SignalP"/>
    </source>
</evidence>
<feature type="signal peptide" evidence="1">
    <location>
        <begin position="1"/>
        <end position="19"/>
    </location>
</feature>
<evidence type="ECO:0000313" key="2">
    <source>
        <dbReference type="EMBL" id="ALJ04198.1"/>
    </source>
</evidence>
<gene>
    <name evidence="2" type="ORF">APS56_03120</name>
</gene>
<dbReference type="RefSeq" id="WP_054724686.1">
    <property type="nucleotide sequence ID" value="NZ_CP012898.1"/>
</dbReference>
<protein>
    <submittedName>
        <fullName evidence="2">Uncharacterized protein</fullName>
    </submittedName>
</protein>
<organism evidence="2 3">
    <name type="scientific">Pseudalgibacter alginicilyticus</name>
    <dbReference type="NCBI Taxonomy" id="1736674"/>
    <lineage>
        <taxon>Bacteria</taxon>
        <taxon>Pseudomonadati</taxon>
        <taxon>Bacteroidota</taxon>
        <taxon>Flavobacteriia</taxon>
        <taxon>Flavobacteriales</taxon>
        <taxon>Flavobacteriaceae</taxon>
        <taxon>Pseudalgibacter</taxon>
    </lineage>
</organism>
<dbReference type="Proteomes" id="UP000057981">
    <property type="component" value="Chromosome"/>
</dbReference>
<dbReference type="AlphaFoldDB" id="A0A0N7HY41"/>
<feature type="chain" id="PRO_5006012753" evidence="1">
    <location>
        <begin position="20"/>
        <end position="184"/>
    </location>
</feature>
<accession>A0A0N7HY41</accession>
<proteinExistence type="predicted"/>
<keyword evidence="3" id="KW-1185">Reference proteome</keyword>
<dbReference type="EMBL" id="CP012898">
    <property type="protein sequence ID" value="ALJ04198.1"/>
    <property type="molecule type" value="Genomic_DNA"/>
</dbReference>
<sequence>MKILILATLTLFISLSVSGQVKPKEIKEEIEVKTIKVNNGEKITENKVRVITREEADIELDENDAQKVNQNRIKANVKVNKTISVDNDSDNNYDTQSTALYYKIGNNQYQFVPNENGFDIGINNNPSDFKKLESAWHSSSKGHYIINGEFYNGLGYFDDENNLIVDYYNENTNKVETKTYSSKK</sequence>
<dbReference type="KEGG" id="ahz:APS56_03120"/>